<dbReference type="PRINTS" id="PR00080">
    <property type="entry name" value="SDRFAMILY"/>
</dbReference>
<evidence type="ECO:0000313" key="5">
    <source>
        <dbReference type="Proteomes" id="UP000256727"/>
    </source>
</evidence>
<dbReference type="GO" id="GO:0016616">
    <property type="term" value="F:oxidoreductase activity, acting on the CH-OH group of donors, NAD or NADP as acceptor"/>
    <property type="evidence" value="ECO:0007669"/>
    <property type="project" value="TreeGrafter"/>
</dbReference>
<dbReference type="Proteomes" id="UP000256727">
    <property type="component" value="Unassembled WGS sequence"/>
</dbReference>
<dbReference type="PANTHER" id="PTHR42760:SF133">
    <property type="entry name" value="3-OXOACYL-[ACYL-CARRIER-PROTEIN] REDUCTASE"/>
    <property type="match status" value="1"/>
</dbReference>
<accession>A0A3D9LF16</accession>
<dbReference type="AlphaFoldDB" id="A0A3D9LF16"/>
<dbReference type="InterPro" id="IPR020904">
    <property type="entry name" value="Sc_DH/Rdtase_CS"/>
</dbReference>
<dbReference type="GO" id="GO:0048038">
    <property type="term" value="F:quinone binding"/>
    <property type="evidence" value="ECO:0007669"/>
    <property type="project" value="TreeGrafter"/>
</dbReference>
<keyword evidence="2" id="KW-0560">Oxidoreductase</keyword>
<dbReference type="PANTHER" id="PTHR42760">
    <property type="entry name" value="SHORT-CHAIN DEHYDROGENASES/REDUCTASES FAMILY MEMBER"/>
    <property type="match status" value="1"/>
</dbReference>
<gene>
    <name evidence="4" type="ORF">C8E99_2888</name>
</gene>
<dbReference type="RefSeq" id="WP_170144622.1">
    <property type="nucleotide sequence ID" value="NZ_QREH01000001.1"/>
</dbReference>
<dbReference type="CDD" id="cd05233">
    <property type="entry name" value="SDR_c"/>
    <property type="match status" value="1"/>
</dbReference>
<comment type="similarity">
    <text evidence="1">Belongs to the short-chain dehydrogenases/reductases (SDR) family.</text>
</comment>
<feature type="region of interest" description="Disordered" evidence="3">
    <location>
        <begin position="1"/>
        <end position="33"/>
    </location>
</feature>
<dbReference type="Gene3D" id="3.40.50.720">
    <property type="entry name" value="NAD(P)-binding Rossmann-like Domain"/>
    <property type="match status" value="1"/>
</dbReference>
<dbReference type="FunFam" id="3.40.50.720:FF:000084">
    <property type="entry name" value="Short-chain dehydrogenase reductase"/>
    <property type="match status" value="1"/>
</dbReference>
<name>A0A3D9LF16_9MICC</name>
<evidence type="ECO:0000256" key="3">
    <source>
        <dbReference type="SAM" id="MobiDB-lite"/>
    </source>
</evidence>
<organism evidence="4 5">
    <name type="scientific">Citricoccus muralis</name>
    <dbReference type="NCBI Taxonomy" id="169134"/>
    <lineage>
        <taxon>Bacteria</taxon>
        <taxon>Bacillati</taxon>
        <taxon>Actinomycetota</taxon>
        <taxon>Actinomycetes</taxon>
        <taxon>Micrococcales</taxon>
        <taxon>Micrococcaceae</taxon>
        <taxon>Citricoccus</taxon>
    </lineage>
</organism>
<dbReference type="EMBL" id="QREH01000001">
    <property type="protein sequence ID" value="REE05029.1"/>
    <property type="molecule type" value="Genomic_DNA"/>
</dbReference>
<evidence type="ECO:0000256" key="2">
    <source>
        <dbReference type="ARBA" id="ARBA00023002"/>
    </source>
</evidence>
<dbReference type="InterPro" id="IPR036291">
    <property type="entry name" value="NAD(P)-bd_dom_sf"/>
</dbReference>
<dbReference type="GO" id="GO:0006633">
    <property type="term" value="P:fatty acid biosynthetic process"/>
    <property type="evidence" value="ECO:0007669"/>
    <property type="project" value="TreeGrafter"/>
</dbReference>
<evidence type="ECO:0000313" key="4">
    <source>
        <dbReference type="EMBL" id="REE05029.1"/>
    </source>
</evidence>
<dbReference type="PROSITE" id="PS00061">
    <property type="entry name" value="ADH_SHORT"/>
    <property type="match status" value="1"/>
</dbReference>
<dbReference type="InterPro" id="IPR002347">
    <property type="entry name" value="SDR_fam"/>
</dbReference>
<reference evidence="4 5" key="1">
    <citation type="submission" date="2018-07" db="EMBL/GenBank/DDBJ databases">
        <title>Sequencing the genomes of 1000 actinobacteria strains.</title>
        <authorList>
            <person name="Klenk H.-P."/>
        </authorList>
    </citation>
    <scope>NUCLEOTIDE SEQUENCE [LARGE SCALE GENOMIC DNA]</scope>
    <source>
        <strain evidence="4 5">DSM 14442</strain>
    </source>
</reference>
<dbReference type="Pfam" id="PF13561">
    <property type="entry name" value="adh_short_C2"/>
    <property type="match status" value="1"/>
</dbReference>
<protein>
    <submittedName>
        <fullName evidence="4">3-oxoacyl-[acyl-carrier protein] reductase</fullName>
    </submittedName>
</protein>
<evidence type="ECO:0000256" key="1">
    <source>
        <dbReference type="ARBA" id="ARBA00006484"/>
    </source>
</evidence>
<sequence>MTDEHHTREHQGPAGQTHEATAGGGGSHRPLSGQVALVTGCGKPDGMGQGIAGALASRGASLVITDREPRGIANDRQRKLGQIPPSGLDEFAERLRRDGVHVVTALGDISQRADVARIMETVQDRFGRLDILVNNAAAPQGEDRRDIEEVPDEAFDLLIDVNVRGTYAMCRAAVPLMRSSRYGRIVSISSMAGLTAAPFSVAYSASKAAVIGMTRALSMDLGPWGITVNAVCPGLVATSRAILDPSADLDVDSTLAQRGRNIPVGRVGQPQDIGEVVSFLASPGAGYITGQAIPIDGGGMTAFPLRQPPSGAGAEADAGA</sequence>
<proteinExistence type="inferred from homology"/>
<feature type="compositionally biased region" description="Basic and acidic residues" evidence="3">
    <location>
        <begin position="1"/>
        <end position="11"/>
    </location>
</feature>
<dbReference type="SUPFAM" id="SSF51735">
    <property type="entry name" value="NAD(P)-binding Rossmann-fold domains"/>
    <property type="match status" value="1"/>
</dbReference>
<dbReference type="PRINTS" id="PR00081">
    <property type="entry name" value="GDHRDH"/>
</dbReference>
<keyword evidence="5" id="KW-1185">Reference proteome</keyword>
<comment type="caution">
    <text evidence="4">The sequence shown here is derived from an EMBL/GenBank/DDBJ whole genome shotgun (WGS) entry which is preliminary data.</text>
</comment>